<dbReference type="Pfam" id="PF25591">
    <property type="entry name" value="LRV_2"/>
    <property type="match status" value="1"/>
</dbReference>
<feature type="compositionally biased region" description="Polar residues" evidence="1">
    <location>
        <begin position="14"/>
        <end position="34"/>
    </location>
</feature>
<dbReference type="SUPFAM" id="SSF48371">
    <property type="entry name" value="ARM repeat"/>
    <property type="match status" value="2"/>
</dbReference>
<keyword evidence="4" id="KW-1185">Reference proteome</keyword>
<organism evidence="3 4">
    <name type="scientific">Nocardioides oleivorans</name>
    <dbReference type="NCBI Taxonomy" id="273676"/>
    <lineage>
        <taxon>Bacteria</taxon>
        <taxon>Bacillati</taxon>
        <taxon>Actinomycetota</taxon>
        <taxon>Actinomycetes</taxon>
        <taxon>Propionibacteriales</taxon>
        <taxon>Nocardioidaceae</taxon>
        <taxon>Nocardioides</taxon>
    </lineage>
</organism>
<feature type="compositionally biased region" description="Basic and acidic residues" evidence="1">
    <location>
        <begin position="1"/>
        <end position="12"/>
    </location>
</feature>
<feature type="region of interest" description="Disordered" evidence="1">
    <location>
        <begin position="1"/>
        <end position="34"/>
    </location>
</feature>
<dbReference type="RefSeq" id="WP_129398869.1">
    <property type="nucleotide sequence ID" value="NZ_SDWT01000001.1"/>
</dbReference>
<dbReference type="InterPro" id="IPR011989">
    <property type="entry name" value="ARM-like"/>
</dbReference>
<dbReference type="OrthoDB" id="3369136at2"/>
<name>A0A4Q2S0Q3_9ACTN</name>
<feature type="domain" description="Leucine rich repeat variant" evidence="2">
    <location>
        <begin position="7"/>
        <end position="58"/>
    </location>
</feature>
<protein>
    <recommendedName>
        <fullName evidence="2">Leucine rich repeat variant domain-containing protein</fullName>
    </recommendedName>
</protein>
<dbReference type="InterPro" id="IPR057893">
    <property type="entry name" value="LRV_2"/>
</dbReference>
<reference evidence="3 4" key="1">
    <citation type="submission" date="2019-01" db="EMBL/GenBank/DDBJ databases">
        <title>Novel species of Nocardioides.</title>
        <authorList>
            <person name="Liu Q."/>
            <person name="Xin Y.-H."/>
        </authorList>
    </citation>
    <scope>NUCLEOTIDE SEQUENCE [LARGE SCALE GENOMIC DNA]</scope>
    <source>
        <strain evidence="3 4">CGMCC 4.6882</strain>
    </source>
</reference>
<dbReference type="Gene3D" id="1.25.10.10">
    <property type="entry name" value="Leucine-rich Repeat Variant"/>
    <property type="match status" value="1"/>
</dbReference>
<evidence type="ECO:0000256" key="1">
    <source>
        <dbReference type="SAM" id="MobiDB-lite"/>
    </source>
</evidence>
<accession>A0A4Q2S0Q3</accession>
<proteinExistence type="predicted"/>
<gene>
    <name evidence="3" type="ORF">EUA93_03835</name>
</gene>
<evidence type="ECO:0000313" key="4">
    <source>
        <dbReference type="Proteomes" id="UP000294071"/>
    </source>
</evidence>
<sequence length="236" mass="25610">MPSINERARVAADRSTTAQTLHELASDTSPQVRQAVATNPSTSVEVLDVLVRDETWAVRFAVAENPGPHALAIALAASDADVRGRAAQRDDLDAVGAQRVLRDPMHTVRERLAEVTQDASVVAALARDPHPAVRSTILLNPTLSEADTEMLASDPIAQVRATAAGCRRLRPETLSRMADDRSSVVRWSVLVDNPERLDLARKIAEDPDEMNASQAKAQLARPRDFTAFLGEIDLID</sequence>
<dbReference type="Proteomes" id="UP000294071">
    <property type="component" value="Unassembled WGS sequence"/>
</dbReference>
<evidence type="ECO:0000313" key="3">
    <source>
        <dbReference type="EMBL" id="RYB93563.1"/>
    </source>
</evidence>
<dbReference type="AlphaFoldDB" id="A0A4Q2S0Q3"/>
<evidence type="ECO:0000259" key="2">
    <source>
        <dbReference type="Pfam" id="PF25591"/>
    </source>
</evidence>
<dbReference type="InterPro" id="IPR016024">
    <property type="entry name" value="ARM-type_fold"/>
</dbReference>
<dbReference type="EMBL" id="SDWT01000001">
    <property type="protein sequence ID" value="RYB93563.1"/>
    <property type="molecule type" value="Genomic_DNA"/>
</dbReference>
<comment type="caution">
    <text evidence="3">The sequence shown here is derived from an EMBL/GenBank/DDBJ whole genome shotgun (WGS) entry which is preliminary data.</text>
</comment>